<feature type="chain" id="PRO_5029588810" evidence="2">
    <location>
        <begin position="24"/>
        <end position="541"/>
    </location>
</feature>
<organism evidence="3 4">
    <name type="scientific">Perkinsus olseni</name>
    <name type="common">Perkinsus atlanticus</name>
    <dbReference type="NCBI Taxonomy" id="32597"/>
    <lineage>
        <taxon>Eukaryota</taxon>
        <taxon>Sar</taxon>
        <taxon>Alveolata</taxon>
        <taxon>Perkinsozoa</taxon>
        <taxon>Perkinsea</taxon>
        <taxon>Perkinsida</taxon>
        <taxon>Perkinsidae</taxon>
        <taxon>Perkinsus</taxon>
    </lineage>
</organism>
<reference evidence="3 4" key="1">
    <citation type="submission" date="2020-04" db="EMBL/GenBank/DDBJ databases">
        <title>Perkinsus olseni comparative genomics.</title>
        <authorList>
            <person name="Bogema D.R."/>
        </authorList>
    </citation>
    <scope>NUCLEOTIDE SEQUENCE [LARGE SCALE GENOMIC DNA]</scope>
    <source>
        <strain evidence="3 4">ATCC PRA-207</strain>
    </source>
</reference>
<keyword evidence="2" id="KW-0732">Signal</keyword>
<dbReference type="EMBL" id="JABANO010032420">
    <property type="protein sequence ID" value="KAF4708605.1"/>
    <property type="molecule type" value="Genomic_DNA"/>
</dbReference>
<comment type="caution">
    <text evidence="3">The sequence shown here is derived from an EMBL/GenBank/DDBJ whole genome shotgun (WGS) entry which is preliminary data.</text>
</comment>
<protein>
    <submittedName>
        <fullName evidence="3">Uncharacterized protein</fullName>
    </submittedName>
</protein>
<feature type="region of interest" description="Disordered" evidence="1">
    <location>
        <begin position="327"/>
        <end position="384"/>
    </location>
</feature>
<evidence type="ECO:0000313" key="4">
    <source>
        <dbReference type="Proteomes" id="UP000553632"/>
    </source>
</evidence>
<accession>A0A7J6QJN5</accession>
<evidence type="ECO:0000256" key="2">
    <source>
        <dbReference type="SAM" id="SignalP"/>
    </source>
</evidence>
<keyword evidence="4" id="KW-1185">Reference proteome</keyword>
<dbReference type="Proteomes" id="UP000553632">
    <property type="component" value="Unassembled WGS sequence"/>
</dbReference>
<gene>
    <name evidence="3" type="ORF">FOZ63_026706</name>
</gene>
<dbReference type="AlphaFoldDB" id="A0A7J6QJN5"/>
<evidence type="ECO:0000313" key="3">
    <source>
        <dbReference type="EMBL" id="KAF4708605.1"/>
    </source>
</evidence>
<feature type="compositionally biased region" description="Polar residues" evidence="1">
    <location>
        <begin position="357"/>
        <end position="371"/>
    </location>
</feature>
<name>A0A7J6QJN5_PEROL</name>
<proteinExistence type="predicted"/>
<evidence type="ECO:0000256" key="1">
    <source>
        <dbReference type="SAM" id="MobiDB-lite"/>
    </source>
</evidence>
<feature type="signal peptide" evidence="2">
    <location>
        <begin position="1"/>
        <end position="23"/>
    </location>
</feature>
<sequence>MQTFIIWIASVICLMIYIPQVYGAAALTSESDGESTEFDETSEATPALPSTRISRFKAGARRVLQTIIWPIRKLREVRRRRRAAIRLNTFPRRTYYSDYTGSHGRGRKSLHDLPVARTKLHHFSQAGAEIDLEEEQCELLNKVVTVTLGNGQKMISKGCFLESNRADHQLVYTVDTMEDSVNTTKALHVDCGGHIYTMDEDGQVFMEVGSHKWKLDFEDPFKEMNGNIFAQLTNCHEIFAELRRTLLQGSPDDSAGGKVGRGSKFVHIAIRKGVNGDFDDDNNYYIYEDPDIFPLVIMQTFIIWIPSVICLMIHIPQVYGATAFNSDNNEDPMEASKVQPIEPRRGPETSPARKRLQTNSSSLRKQQQGSNLEMPIESRSPSSDVCRVVEERVGGDDSSAVMCSLRDTKMNSLRYTNLKLTGSHRADLTVSVVCDDKTFWINDGHIQEIDIGGVDYSLYLTDPLLLFNRRASKMSCSSIFRALQTEVLERRSPVDEGDMTLCDEIMSKVCSMHQSFAKAFLSLLARSDVTTASENASTQEK</sequence>